<dbReference type="OrthoDB" id="9919223at2"/>
<keyword evidence="1" id="KW-0472">Membrane</keyword>
<reference evidence="3" key="1">
    <citation type="journal article" date="2014" name="Environ. Microbiol.">
        <title>Comparative genomics of the marine bacterial genus Glaciecola reveals the high degree of genomic diversity and genomic characteristic for cold adaptation.</title>
        <authorList>
            <person name="Qin Q.L."/>
            <person name="Xie B.B."/>
            <person name="Yu Y."/>
            <person name="Shu Y.L."/>
            <person name="Rong J.C."/>
            <person name="Zhang Y.J."/>
            <person name="Zhao D.L."/>
            <person name="Chen X.L."/>
            <person name="Zhang X.Y."/>
            <person name="Chen B."/>
            <person name="Zhou B.C."/>
            <person name="Zhang Y.Z."/>
        </authorList>
    </citation>
    <scope>NUCLEOTIDE SEQUENCE [LARGE SCALE GENOMIC DNA]</scope>
    <source>
        <strain evidence="3">ACAM 615</strain>
    </source>
</reference>
<protein>
    <submittedName>
        <fullName evidence="2">Uncharacterized protein</fullName>
    </submittedName>
</protein>
<dbReference type="AlphaFoldDB" id="K6Y9F9"/>
<keyword evidence="3" id="KW-1185">Reference proteome</keyword>
<dbReference type="EMBL" id="BAEQ01000045">
    <property type="protein sequence ID" value="GAC29369.1"/>
    <property type="molecule type" value="Genomic_DNA"/>
</dbReference>
<name>K6Y9F9_9ALTE</name>
<comment type="caution">
    <text evidence="2">The sequence shown here is derived from an EMBL/GenBank/DDBJ whole genome shotgun (WGS) entry which is preliminary data.</text>
</comment>
<dbReference type="STRING" id="1121922.GCA_000428905_02276"/>
<dbReference type="Proteomes" id="UP000006251">
    <property type="component" value="Unassembled WGS sequence"/>
</dbReference>
<sequence length="150" mass="17287">MNTSTRFINTNQYMKMFALSLLKTKPKIGLVFSLTVIVIALIIILIRTFVFVYNIQDTALVYKSKYADRQKHRSEPANKRHLIATLQSIRMHNVTRYQRFSEQSKQLTQNMGQELQLPHTLLLNTIKAHSKSAQPSEAITSAVEPVRQGW</sequence>
<feature type="transmembrane region" description="Helical" evidence="1">
    <location>
        <begin position="28"/>
        <end position="55"/>
    </location>
</feature>
<evidence type="ECO:0000256" key="1">
    <source>
        <dbReference type="SAM" id="Phobius"/>
    </source>
</evidence>
<accession>K6Y9F9</accession>
<evidence type="ECO:0000313" key="2">
    <source>
        <dbReference type="EMBL" id="GAC29369.1"/>
    </source>
</evidence>
<dbReference type="RefSeq" id="WP_006012175.1">
    <property type="nucleotide sequence ID" value="NZ_AUAV01000011.1"/>
</dbReference>
<keyword evidence="1" id="KW-1133">Transmembrane helix</keyword>
<keyword evidence="1" id="KW-0812">Transmembrane</keyword>
<evidence type="ECO:0000313" key="3">
    <source>
        <dbReference type="Proteomes" id="UP000006251"/>
    </source>
</evidence>
<organism evidence="2 3">
    <name type="scientific">Brumicola pallidula DSM 14239 = ACAM 615</name>
    <dbReference type="NCBI Taxonomy" id="1121922"/>
    <lineage>
        <taxon>Bacteria</taxon>
        <taxon>Pseudomonadati</taxon>
        <taxon>Pseudomonadota</taxon>
        <taxon>Gammaproteobacteria</taxon>
        <taxon>Alteromonadales</taxon>
        <taxon>Alteromonadaceae</taxon>
        <taxon>Brumicola</taxon>
    </lineage>
</organism>
<proteinExistence type="predicted"/>
<gene>
    <name evidence="2" type="ORF">GPAL_2512</name>
</gene>